<reference evidence="1 2" key="2">
    <citation type="submission" date="2018-06" db="EMBL/GenBank/DDBJ databases">
        <title>Sequencing of bacterial isolates from soil warming experiment in Harvard Forest, Massachusetts, USA.</title>
        <authorList>
            <person name="Deangelis K.PhD."/>
        </authorList>
    </citation>
    <scope>NUCLEOTIDE SEQUENCE [LARGE SCALE GENOMIC DNA]</scope>
    <source>
        <strain evidence="1 2">GAS496</strain>
    </source>
</reference>
<evidence type="ECO:0000313" key="2">
    <source>
        <dbReference type="Proteomes" id="UP000247781"/>
    </source>
</evidence>
<dbReference type="AlphaFoldDB" id="A0A318HIB2"/>
<protein>
    <submittedName>
        <fullName evidence="1">Uncharacterized protein</fullName>
    </submittedName>
</protein>
<accession>A0A318HIB2</accession>
<keyword evidence="2" id="KW-1185">Reference proteome</keyword>
<dbReference type="EMBL" id="QJJU01000035">
    <property type="protein sequence ID" value="PXX00321.1"/>
    <property type="molecule type" value="Genomic_DNA"/>
</dbReference>
<comment type="caution">
    <text evidence="1">The sequence shown here is derived from an EMBL/GenBank/DDBJ whole genome shotgun (WGS) entry which is preliminary data.</text>
</comment>
<gene>
    <name evidence="1" type="ORF">C8E89_13524</name>
</gene>
<reference evidence="2" key="1">
    <citation type="submission" date="2018-05" db="EMBL/GenBank/DDBJ databases">
        <authorList>
            <person name="Deangelis K."/>
            <person name="Huntemann M."/>
            <person name="Clum A."/>
            <person name="Pillay M."/>
            <person name="Palaniappan K."/>
            <person name="Varghese N."/>
            <person name="Mikhailova N."/>
            <person name="Stamatis D."/>
            <person name="Reddy T."/>
            <person name="Daum C."/>
            <person name="Shapiro N."/>
            <person name="Ivanova N."/>
            <person name="Kyrpides N."/>
            <person name="Woyke T."/>
        </authorList>
    </citation>
    <scope>NUCLEOTIDE SEQUENCE [LARGE SCALE GENOMIC DNA]</scope>
    <source>
        <strain evidence="2">GAS496</strain>
    </source>
</reference>
<organism evidence="1 2">
    <name type="scientific">Mycolicibacterium moriokaense</name>
    <dbReference type="NCBI Taxonomy" id="39691"/>
    <lineage>
        <taxon>Bacteria</taxon>
        <taxon>Bacillati</taxon>
        <taxon>Actinomycetota</taxon>
        <taxon>Actinomycetes</taxon>
        <taxon>Mycobacteriales</taxon>
        <taxon>Mycobacteriaceae</taxon>
        <taxon>Mycolicibacterium</taxon>
    </lineage>
</organism>
<sequence>MTPLAGHGDTRRTLLVGSIPAADTHEAVKLALSQLGPTLMCIPDGETGPRSQWVAAIISALRDNPALELRHDGQWSDYNDRPRYRVRRGATLDPDLLRLGYDTALQQSRPVLDRLVAEYGMEGAIYQVGVASGFDLALLAFGPAGALRYRKAFNVAASREIRSIRSILGDDVVFQIELPAELVAVSRAPRILRPAVARWMAGASVEPAKLAPNGTKFGVHLCFGDLNHKALMKVGKDCAPIVQLANAIAARWPSHTSLTYLHIPLAAGDNPPSLSGSYYAPLANLSLPADARLVAGFVHESLGQDQLREVLGMVESAAGRSVDVAAPCGLGRRDPAMARDLMRATRQLTDA</sequence>
<dbReference type="OrthoDB" id="4504900at2"/>
<evidence type="ECO:0000313" key="1">
    <source>
        <dbReference type="EMBL" id="PXX00321.1"/>
    </source>
</evidence>
<dbReference type="Proteomes" id="UP000247781">
    <property type="component" value="Unassembled WGS sequence"/>
</dbReference>
<proteinExistence type="predicted"/>
<dbReference type="RefSeq" id="WP_110319819.1">
    <property type="nucleotide sequence ID" value="NZ_QJJU01000035.1"/>
</dbReference>
<name>A0A318HIB2_9MYCO</name>